<comment type="subcellular location">
    <subcellularLocation>
        <location evidence="1">Virion</location>
    </subcellularLocation>
</comment>
<protein>
    <submittedName>
        <fullName evidence="3">Phage major capsid protein</fullName>
    </submittedName>
</protein>
<keyword evidence="4" id="KW-1185">Reference proteome</keyword>
<dbReference type="InterPro" id="IPR054612">
    <property type="entry name" value="Phage_capsid-like_C"/>
</dbReference>
<evidence type="ECO:0000259" key="2">
    <source>
        <dbReference type="Pfam" id="PF05065"/>
    </source>
</evidence>
<feature type="domain" description="Phage capsid-like C-terminal" evidence="2">
    <location>
        <begin position="34"/>
        <end position="233"/>
    </location>
</feature>
<dbReference type="Gene3D" id="3.30.2400.10">
    <property type="entry name" value="Major capsid protein gp5"/>
    <property type="match status" value="1"/>
</dbReference>
<sequence>MEGNLDNATFVPENTNVPSINLYLNGTAQLRGDKRLGVAITVTKNMMEDSAIDLKDYIESLLVERIGSALEQSIFNGDGSQLGFLGIAKDTNVVSSPLNINAATIDQLRAIQNLVHDKALPNSVWYMNRTFFNEVTRLQDGNKNYYVSYQSGVPYLLGSPIEITGGLAADTASGNIPVVYGDISMGYTCGIAKEIESYTTSSTADALRGTVTFTVYMLVDGCVTNYAALAVGKVA</sequence>
<comment type="caution">
    <text evidence="3">The sequence shown here is derived from an EMBL/GenBank/DDBJ whole genome shotgun (WGS) entry which is preliminary data.</text>
</comment>
<evidence type="ECO:0000313" key="4">
    <source>
        <dbReference type="Proteomes" id="UP001523262"/>
    </source>
</evidence>
<name>A0ABT0W9H7_9BACI</name>
<evidence type="ECO:0000313" key="3">
    <source>
        <dbReference type="EMBL" id="MCM2532149.1"/>
    </source>
</evidence>
<organism evidence="3 4">
    <name type="scientific">Neobacillus pocheonensis</name>
    <dbReference type="NCBI Taxonomy" id="363869"/>
    <lineage>
        <taxon>Bacteria</taxon>
        <taxon>Bacillati</taxon>
        <taxon>Bacillota</taxon>
        <taxon>Bacilli</taxon>
        <taxon>Bacillales</taxon>
        <taxon>Bacillaceae</taxon>
        <taxon>Neobacillus</taxon>
    </lineage>
</organism>
<accession>A0ABT0W9H7</accession>
<reference evidence="3 4" key="1">
    <citation type="submission" date="2022-06" db="EMBL/GenBank/DDBJ databases">
        <authorList>
            <person name="Jeon C.O."/>
        </authorList>
    </citation>
    <scope>NUCLEOTIDE SEQUENCE [LARGE SCALE GENOMIC DNA]</scope>
    <source>
        <strain evidence="3 4">KCTC 13943</strain>
    </source>
</reference>
<dbReference type="Gene3D" id="3.30.2320.10">
    <property type="entry name" value="hypothetical protein PF0899 domain"/>
    <property type="match status" value="1"/>
</dbReference>
<dbReference type="Pfam" id="PF05065">
    <property type="entry name" value="Phage_capsid"/>
    <property type="match status" value="1"/>
</dbReference>
<evidence type="ECO:0000256" key="1">
    <source>
        <dbReference type="ARBA" id="ARBA00004328"/>
    </source>
</evidence>
<dbReference type="NCBIfam" id="TIGR01554">
    <property type="entry name" value="major_cap_HK97"/>
    <property type="match status" value="1"/>
</dbReference>
<dbReference type="EMBL" id="JAMQCR010000001">
    <property type="protein sequence ID" value="MCM2532149.1"/>
    <property type="molecule type" value="Genomic_DNA"/>
</dbReference>
<gene>
    <name evidence="3" type="ORF">NDK43_06775</name>
</gene>
<dbReference type="InterPro" id="IPR024455">
    <property type="entry name" value="Phage_capsid"/>
</dbReference>
<proteinExistence type="predicted"/>
<dbReference type="Proteomes" id="UP001523262">
    <property type="component" value="Unassembled WGS sequence"/>
</dbReference>
<dbReference type="SUPFAM" id="SSF56563">
    <property type="entry name" value="Major capsid protein gp5"/>
    <property type="match status" value="1"/>
</dbReference>